<dbReference type="InterPro" id="IPR000727">
    <property type="entry name" value="T_SNARE_dom"/>
</dbReference>
<evidence type="ECO:0000256" key="1">
    <source>
        <dbReference type="SAM" id="Phobius"/>
    </source>
</evidence>
<evidence type="ECO:0000259" key="2">
    <source>
        <dbReference type="Pfam" id="PF05739"/>
    </source>
</evidence>
<evidence type="ECO:0000313" key="5">
    <source>
        <dbReference type="Proteomes" id="UP001196413"/>
    </source>
</evidence>
<evidence type="ECO:0000313" key="3">
    <source>
        <dbReference type="EMBL" id="KAJ1357789.1"/>
    </source>
</evidence>
<organism evidence="3 5">
    <name type="scientific">Parelaphostrongylus tenuis</name>
    <name type="common">Meningeal worm</name>
    <dbReference type="NCBI Taxonomy" id="148309"/>
    <lineage>
        <taxon>Eukaryota</taxon>
        <taxon>Metazoa</taxon>
        <taxon>Ecdysozoa</taxon>
        <taxon>Nematoda</taxon>
        <taxon>Chromadorea</taxon>
        <taxon>Rhabditida</taxon>
        <taxon>Rhabditina</taxon>
        <taxon>Rhabditomorpha</taxon>
        <taxon>Strongyloidea</taxon>
        <taxon>Metastrongylidae</taxon>
        <taxon>Parelaphostrongylus</taxon>
    </lineage>
</organism>
<keyword evidence="1" id="KW-0812">Transmembrane</keyword>
<keyword evidence="5" id="KW-1185">Reference proteome</keyword>
<keyword evidence="1" id="KW-0472">Membrane</keyword>
<dbReference type="AlphaFoldDB" id="A0AAD5QQD7"/>
<dbReference type="EMBL" id="JAHQIW010003238">
    <property type="protein sequence ID" value="KAJ1357789.1"/>
    <property type="molecule type" value="Genomic_DNA"/>
</dbReference>
<feature type="domain" description="T-SNARE coiled-coil homology" evidence="2">
    <location>
        <begin position="101"/>
        <end position="151"/>
    </location>
</feature>
<gene>
    <name evidence="3" type="ORF">KIN20_016021</name>
    <name evidence="4" type="ORF">KIN20_027649</name>
</gene>
<keyword evidence="1" id="KW-1133">Transmembrane helix</keyword>
<comment type="caution">
    <text evidence="3">The sequence shown here is derived from an EMBL/GenBank/DDBJ whole genome shotgun (WGS) entry which is preliminary data.</text>
</comment>
<evidence type="ECO:0000313" key="4">
    <source>
        <dbReference type="EMBL" id="KAJ1366868.1"/>
    </source>
</evidence>
<feature type="transmembrane region" description="Helical" evidence="1">
    <location>
        <begin position="137"/>
        <end position="158"/>
    </location>
</feature>
<proteinExistence type="predicted"/>
<sequence>MPIKDRLASLKFLRKTIPDERDVHELNSLTTSNIEEEATNEFLRRVSALREAITKMNDVVELIRQLHNLLKVSNGTRDVDRGTVVVDILSRPLYGRTDLKVDRIDTNVAQAAEYTEMVKKETDEAIRLYQLANQKSALVFLIFVVLALVIILLLSTLVRW</sequence>
<name>A0AAD5QQD7_PARTN</name>
<dbReference type="Pfam" id="PF05739">
    <property type="entry name" value="SNARE"/>
    <property type="match status" value="1"/>
</dbReference>
<dbReference type="Proteomes" id="UP001196413">
    <property type="component" value="Unassembled WGS sequence"/>
</dbReference>
<dbReference type="EMBL" id="JAHQIW010005691">
    <property type="protein sequence ID" value="KAJ1366868.1"/>
    <property type="molecule type" value="Genomic_DNA"/>
</dbReference>
<protein>
    <recommendedName>
        <fullName evidence="2">t-SNARE coiled-coil homology domain-containing protein</fullName>
    </recommendedName>
</protein>
<reference evidence="3" key="1">
    <citation type="submission" date="2021-06" db="EMBL/GenBank/DDBJ databases">
        <title>Parelaphostrongylus tenuis whole genome reference sequence.</title>
        <authorList>
            <person name="Garwood T.J."/>
            <person name="Larsen P.A."/>
            <person name="Fountain-Jones N.M."/>
            <person name="Garbe J.R."/>
            <person name="Macchietto M.G."/>
            <person name="Kania S.A."/>
            <person name="Gerhold R.W."/>
            <person name="Richards J.E."/>
            <person name="Wolf T.M."/>
        </authorList>
    </citation>
    <scope>NUCLEOTIDE SEQUENCE</scope>
    <source>
        <strain evidence="3">MNPRO001-30</strain>
        <tissue evidence="3">Meninges</tissue>
    </source>
</reference>
<dbReference type="Gene3D" id="1.20.5.110">
    <property type="match status" value="1"/>
</dbReference>
<accession>A0AAD5QQD7</accession>